<feature type="binding site" evidence="3">
    <location>
        <position position="275"/>
    </location>
    <ligand>
        <name>Mg(2+)</name>
        <dbReference type="ChEBI" id="CHEBI:18420"/>
        <label>1</label>
    </ligand>
</feature>
<dbReference type="RefSeq" id="WP_079653488.1">
    <property type="nucleotide sequence ID" value="NZ_LT670846.1"/>
</dbReference>
<dbReference type="GO" id="GO:0016787">
    <property type="term" value="F:hydrolase activity"/>
    <property type="evidence" value="ECO:0007669"/>
    <property type="project" value="UniProtKB-KW"/>
</dbReference>
<evidence type="ECO:0000256" key="1">
    <source>
        <dbReference type="ARBA" id="ARBA00010702"/>
    </source>
</evidence>
<organism evidence="4 5">
    <name type="scientific">Thermocrinis minervae</name>
    <dbReference type="NCBI Taxonomy" id="381751"/>
    <lineage>
        <taxon>Bacteria</taxon>
        <taxon>Pseudomonadati</taxon>
        <taxon>Aquificota</taxon>
        <taxon>Aquificia</taxon>
        <taxon>Aquificales</taxon>
        <taxon>Aquificaceae</taxon>
        <taxon>Thermocrinis</taxon>
    </lineage>
</organism>
<feature type="binding site" evidence="3">
    <location>
        <position position="59"/>
    </location>
    <ligand>
        <name>Mg(2+)</name>
        <dbReference type="ChEBI" id="CHEBI:18420"/>
        <label>1</label>
    </ligand>
</feature>
<comment type="similarity">
    <text evidence="1">Belongs to the ADP-ribosylglycohydrolase family.</text>
</comment>
<protein>
    <submittedName>
        <fullName evidence="4">ADP-ribosylglycohydrolase</fullName>
    </submittedName>
</protein>
<keyword evidence="3" id="KW-0460">Magnesium</keyword>
<dbReference type="AlphaFoldDB" id="A0A1M6QMH4"/>
<dbReference type="PANTHER" id="PTHR16222">
    <property type="entry name" value="ADP-RIBOSYLGLYCOHYDROLASE"/>
    <property type="match status" value="1"/>
</dbReference>
<dbReference type="Proteomes" id="UP000189810">
    <property type="component" value="Chromosome I"/>
</dbReference>
<comment type="cofactor">
    <cofactor evidence="3">
        <name>Mg(2+)</name>
        <dbReference type="ChEBI" id="CHEBI:18420"/>
    </cofactor>
    <text evidence="3">Binds 2 magnesium ions per subunit.</text>
</comment>
<dbReference type="InterPro" id="IPR050792">
    <property type="entry name" value="ADP-ribosylglycohydrolase"/>
</dbReference>
<feature type="binding site" evidence="3">
    <location>
        <position position="272"/>
    </location>
    <ligand>
        <name>Mg(2+)</name>
        <dbReference type="ChEBI" id="CHEBI:18420"/>
        <label>1</label>
    </ligand>
</feature>
<keyword evidence="2 4" id="KW-0378">Hydrolase</keyword>
<evidence type="ECO:0000313" key="4">
    <source>
        <dbReference type="EMBL" id="SHK21416.1"/>
    </source>
</evidence>
<feature type="binding site" evidence="3">
    <location>
        <position position="60"/>
    </location>
    <ligand>
        <name>Mg(2+)</name>
        <dbReference type="ChEBI" id="CHEBI:18420"/>
        <label>1</label>
    </ligand>
</feature>
<gene>
    <name evidence="4" type="ORF">SAMN05444391_0299</name>
</gene>
<dbReference type="Gene3D" id="1.10.4080.10">
    <property type="entry name" value="ADP-ribosylation/Crystallin J1"/>
    <property type="match status" value="1"/>
</dbReference>
<dbReference type="GO" id="GO:0046872">
    <property type="term" value="F:metal ion binding"/>
    <property type="evidence" value="ECO:0007669"/>
    <property type="project" value="UniProtKB-KW"/>
</dbReference>
<dbReference type="SUPFAM" id="SSF101478">
    <property type="entry name" value="ADP-ribosylglycohydrolase"/>
    <property type="match status" value="1"/>
</dbReference>
<dbReference type="STRING" id="381751.SAMN05444391_0299"/>
<proteinExistence type="inferred from homology"/>
<keyword evidence="3" id="KW-0479">Metal-binding</keyword>
<reference evidence="4 5" key="1">
    <citation type="submission" date="2016-11" db="EMBL/GenBank/DDBJ databases">
        <authorList>
            <person name="Jaros S."/>
            <person name="Januszkiewicz K."/>
            <person name="Wedrychowicz H."/>
        </authorList>
    </citation>
    <scope>NUCLEOTIDE SEQUENCE [LARGE SCALE GENOMIC DNA]</scope>
    <source>
        <strain evidence="4 5">DSM 19557</strain>
    </source>
</reference>
<dbReference type="InterPro" id="IPR036705">
    <property type="entry name" value="Ribosyl_crysJ1_sf"/>
</dbReference>
<dbReference type="PANTHER" id="PTHR16222:SF24">
    <property type="entry name" value="ADP-RIBOSYLHYDROLASE ARH3"/>
    <property type="match status" value="1"/>
</dbReference>
<dbReference type="Pfam" id="PF03747">
    <property type="entry name" value="ADP_ribosyl_GH"/>
    <property type="match status" value="1"/>
</dbReference>
<dbReference type="InterPro" id="IPR005502">
    <property type="entry name" value="Ribosyl_crysJ1"/>
</dbReference>
<dbReference type="OrthoDB" id="9798107at2"/>
<feature type="binding site" evidence="3">
    <location>
        <position position="274"/>
    </location>
    <ligand>
        <name>Mg(2+)</name>
        <dbReference type="ChEBI" id="CHEBI:18420"/>
        <label>1</label>
    </ligand>
</feature>
<evidence type="ECO:0000256" key="2">
    <source>
        <dbReference type="ARBA" id="ARBA00022801"/>
    </source>
</evidence>
<accession>A0A1M6QMH4</accession>
<keyword evidence="5" id="KW-1185">Reference proteome</keyword>
<evidence type="ECO:0000256" key="3">
    <source>
        <dbReference type="PIRSR" id="PIRSR605502-1"/>
    </source>
</evidence>
<dbReference type="EMBL" id="LT670846">
    <property type="protein sequence ID" value="SHK21416.1"/>
    <property type="molecule type" value="Genomic_DNA"/>
</dbReference>
<sequence length="325" mass="36717">MLEKFQGVIVGSALGDAIGKSLEDITKEQALEYYGGRVEGFVEPHPHSPAYGLRPEDTSDETTISMILCESILSKKMIDPYDFFYRLLEFRKDELKHRQTDPTLLRAIDLLSSGISLEDAGCYSFSVEGILRCSVVGLYHYYNPYLASEGGRLVSLITHRSPEIYDASGAYSALISLLILESYDLSRQEDRLNLLEHLKVFMKREKSKKFIDTVIQLLKEGKSLEDAIAILGNSTYVFESFPLALFIFLSNIGNPMEAFWQAVNACGDFGGDTDSIGYLVGSMVGAYYGLYVFPEDLVVNLERSEYYINISQKLYELVVEQRERR</sequence>
<name>A0A1M6QMH4_9AQUI</name>
<evidence type="ECO:0000313" key="5">
    <source>
        <dbReference type="Proteomes" id="UP000189810"/>
    </source>
</evidence>